<dbReference type="InterPro" id="IPR020550">
    <property type="entry name" value="Inositol_monophosphatase_CS"/>
</dbReference>
<dbReference type="EMBL" id="UINC01149555">
    <property type="protein sequence ID" value="SVD42100.1"/>
    <property type="molecule type" value="Genomic_DNA"/>
</dbReference>
<keyword evidence="6" id="KW-0378">Hydrolase</keyword>
<evidence type="ECO:0000256" key="2">
    <source>
        <dbReference type="ARBA" id="ARBA00001946"/>
    </source>
</evidence>
<dbReference type="PANTHER" id="PTHR20854:SF4">
    <property type="entry name" value="INOSITOL-1-MONOPHOSPHATASE-RELATED"/>
    <property type="match status" value="1"/>
</dbReference>
<evidence type="ECO:0000256" key="3">
    <source>
        <dbReference type="ARBA" id="ARBA00009759"/>
    </source>
</evidence>
<evidence type="ECO:0000256" key="6">
    <source>
        <dbReference type="ARBA" id="ARBA00022801"/>
    </source>
</evidence>
<dbReference type="Gene3D" id="3.30.540.10">
    <property type="entry name" value="Fructose-1,6-Bisphosphatase, subunit A, domain 1"/>
    <property type="match status" value="1"/>
</dbReference>
<dbReference type="GO" id="GO:0006020">
    <property type="term" value="P:inositol metabolic process"/>
    <property type="evidence" value="ECO:0007669"/>
    <property type="project" value="TreeGrafter"/>
</dbReference>
<dbReference type="EC" id="3.1.3.25" evidence="4"/>
<dbReference type="AlphaFoldDB" id="A0A382V6M9"/>
<evidence type="ECO:0000313" key="8">
    <source>
        <dbReference type="EMBL" id="SVD42100.1"/>
    </source>
</evidence>
<comment type="cofactor">
    <cofactor evidence="2">
        <name>Mg(2+)</name>
        <dbReference type="ChEBI" id="CHEBI:18420"/>
    </cofactor>
</comment>
<name>A0A382V6M9_9ZZZZ</name>
<evidence type="ECO:0000256" key="1">
    <source>
        <dbReference type="ARBA" id="ARBA00001033"/>
    </source>
</evidence>
<dbReference type="InterPro" id="IPR033942">
    <property type="entry name" value="IMPase"/>
</dbReference>
<evidence type="ECO:0000256" key="5">
    <source>
        <dbReference type="ARBA" id="ARBA00022723"/>
    </source>
</evidence>
<dbReference type="Pfam" id="PF00459">
    <property type="entry name" value="Inositol_P"/>
    <property type="match status" value="1"/>
</dbReference>
<dbReference type="CDD" id="cd01639">
    <property type="entry name" value="IMPase"/>
    <property type="match status" value="1"/>
</dbReference>
<organism evidence="8">
    <name type="scientific">marine metagenome</name>
    <dbReference type="NCBI Taxonomy" id="408172"/>
    <lineage>
        <taxon>unclassified sequences</taxon>
        <taxon>metagenomes</taxon>
        <taxon>ecological metagenomes</taxon>
    </lineage>
</organism>
<dbReference type="FunFam" id="3.30.540.10:FF:000003">
    <property type="entry name" value="Inositol-1-monophosphatase"/>
    <property type="match status" value="1"/>
</dbReference>
<comment type="similarity">
    <text evidence="3">Belongs to the inositol monophosphatase superfamily.</text>
</comment>
<gene>
    <name evidence="8" type="ORF">METZ01_LOCUS394954</name>
</gene>
<dbReference type="Gene3D" id="3.40.190.80">
    <property type="match status" value="1"/>
</dbReference>
<comment type="catalytic activity">
    <reaction evidence="1">
        <text>a myo-inositol phosphate + H2O = myo-inositol + phosphate</text>
        <dbReference type="Rhea" id="RHEA:24056"/>
        <dbReference type="ChEBI" id="CHEBI:15377"/>
        <dbReference type="ChEBI" id="CHEBI:17268"/>
        <dbReference type="ChEBI" id="CHEBI:43474"/>
        <dbReference type="ChEBI" id="CHEBI:84139"/>
        <dbReference type="EC" id="3.1.3.25"/>
    </reaction>
</comment>
<dbReference type="PRINTS" id="PR00377">
    <property type="entry name" value="IMPHPHTASES"/>
</dbReference>
<dbReference type="GO" id="GO:0046854">
    <property type="term" value="P:phosphatidylinositol phosphate biosynthetic process"/>
    <property type="evidence" value="ECO:0007669"/>
    <property type="project" value="InterPro"/>
</dbReference>
<dbReference type="InterPro" id="IPR020583">
    <property type="entry name" value="Inositol_monoP_metal-BS"/>
</dbReference>
<keyword evidence="5" id="KW-0479">Metal-binding</keyword>
<evidence type="ECO:0000256" key="4">
    <source>
        <dbReference type="ARBA" id="ARBA00013106"/>
    </source>
</evidence>
<evidence type="ECO:0000256" key="7">
    <source>
        <dbReference type="ARBA" id="ARBA00022842"/>
    </source>
</evidence>
<protein>
    <recommendedName>
        <fullName evidence="4">inositol-phosphate phosphatase</fullName>
        <ecNumber evidence="4">3.1.3.25</ecNumber>
    </recommendedName>
</protein>
<dbReference type="GO" id="GO:0007165">
    <property type="term" value="P:signal transduction"/>
    <property type="evidence" value="ECO:0007669"/>
    <property type="project" value="TreeGrafter"/>
</dbReference>
<dbReference type="GO" id="GO:0046872">
    <property type="term" value="F:metal ion binding"/>
    <property type="evidence" value="ECO:0007669"/>
    <property type="project" value="UniProtKB-KW"/>
</dbReference>
<proteinExistence type="inferred from homology"/>
<keyword evidence="7" id="KW-0460">Magnesium</keyword>
<dbReference type="PROSITE" id="PS00629">
    <property type="entry name" value="IMP_1"/>
    <property type="match status" value="1"/>
</dbReference>
<reference evidence="8" key="1">
    <citation type="submission" date="2018-05" db="EMBL/GenBank/DDBJ databases">
        <authorList>
            <person name="Lanie J.A."/>
            <person name="Ng W.-L."/>
            <person name="Kazmierczak K.M."/>
            <person name="Andrzejewski T.M."/>
            <person name="Davidsen T.M."/>
            <person name="Wayne K.J."/>
            <person name="Tettelin H."/>
            <person name="Glass J.I."/>
            <person name="Rusch D."/>
            <person name="Podicherti R."/>
            <person name="Tsui H.-C.T."/>
            <person name="Winkler M.E."/>
        </authorList>
    </citation>
    <scope>NUCLEOTIDE SEQUENCE</scope>
</reference>
<dbReference type="PROSITE" id="PS00630">
    <property type="entry name" value="IMP_2"/>
    <property type="match status" value="1"/>
</dbReference>
<dbReference type="InterPro" id="IPR000760">
    <property type="entry name" value="Inositol_monophosphatase-like"/>
</dbReference>
<accession>A0A382V6M9</accession>
<feature type="non-terminal residue" evidence="8">
    <location>
        <position position="1"/>
    </location>
</feature>
<dbReference type="PANTHER" id="PTHR20854">
    <property type="entry name" value="INOSITOL MONOPHOSPHATASE"/>
    <property type="match status" value="1"/>
</dbReference>
<dbReference type="GO" id="GO:0008934">
    <property type="term" value="F:inositol monophosphate 1-phosphatase activity"/>
    <property type="evidence" value="ECO:0007669"/>
    <property type="project" value="InterPro"/>
</dbReference>
<dbReference type="SUPFAM" id="SSF56655">
    <property type="entry name" value="Carbohydrate phosphatase"/>
    <property type="match status" value="1"/>
</dbReference>
<sequence length="236" mass="25925">PDLVDIGTKGHNDFVTNIDHESEQIVIETLRQKYRDHRITGEESGTTGNADSDYEWVIDPLDGTANFTRQIPHFCISIACLHKGRIEHGVVADPIREEEFVASRGQGATLNGRRIRVSNLEQLDGAMIATGGRERHQFVDEETSVYRTLLDLKAFTRQPGSAALELAYIAAGRLDGMWMRNLSPWDMAAGALLVTESGGLVGDFDGGANHMKSGNIVAGSPKCFKQLSQVVKRYLA</sequence>